<evidence type="ECO:0000256" key="2">
    <source>
        <dbReference type="ARBA" id="ARBA00005466"/>
    </source>
</evidence>
<dbReference type="PROSITE" id="PS51318">
    <property type="entry name" value="TAT"/>
    <property type="match status" value="1"/>
</dbReference>
<evidence type="ECO:0000256" key="5">
    <source>
        <dbReference type="ARBA" id="ARBA00023002"/>
    </source>
</evidence>
<evidence type="ECO:0000313" key="7">
    <source>
        <dbReference type="EMBL" id="KRQ96974.1"/>
    </source>
</evidence>
<evidence type="ECO:0000259" key="6">
    <source>
        <dbReference type="PROSITE" id="PS51387"/>
    </source>
</evidence>
<reference evidence="7 8" key="1">
    <citation type="submission" date="2014-03" db="EMBL/GenBank/DDBJ databases">
        <title>Bradyrhizobium valentinum sp. nov., isolated from effective nodules of Lupinus mariae-josephae, a lupine endemic of basic-lime soils in Eastern Spain.</title>
        <authorList>
            <person name="Duran D."/>
            <person name="Rey L."/>
            <person name="Navarro A."/>
            <person name="Busquets A."/>
            <person name="Imperial J."/>
            <person name="Ruiz-Argueso T."/>
        </authorList>
    </citation>
    <scope>NUCLEOTIDE SEQUENCE [LARGE SCALE GENOMIC DNA]</scope>
    <source>
        <strain evidence="7 8">PAC68</strain>
    </source>
</reference>
<evidence type="ECO:0000256" key="1">
    <source>
        <dbReference type="ARBA" id="ARBA00001974"/>
    </source>
</evidence>
<comment type="similarity">
    <text evidence="2">Belongs to the oxygen-dependent FAD-linked oxidoreductase family.</text>
</comment>
<dbReference type="GO" id="GO:0019139">
    <property type="term" value="F:cytokinin dehydrogenase activity"/>
    <property type="evidence" value="ECO:0007669"/>
    <property type="project" value="InterPro"/>
</dbReference>
<keyword evidence="5" id="KW-0560">Oxidoreductase</keyword>
<name>A0A0R3KTL7_9BRAD</name>
<dbReference type="InterPro" id="IPR050432">
    <property type="entry name" value="FAD-linked_Oxidoreductases_BP"/>
</dbReference>
<dbReference type="InterPro" id="IPR016164">
    <property type="entry name" value="FAD-linked_Oxase-like_C"/>
</dbReference>
<dbReference type="InterPro" id="IPR006311">
    <property type="entry name" value="TAT_signal"/>
</dbReference>
<dbReference type="InterPro" id="IPR016169">
    <property type="entry name" value="FAD-bd_PCMH_sub2"/>
</dbReference>
<dbReference type="InterPro" id="IPR015345">
    <property type="entry name" value="Cytokinin_DH_FAD/cytokin-bd"/>
</dbReference>
<organism evidence="7 8">
    <name type="scientific">Bradyrhizobium jicamae</name>
    <dbReference type="NCBI Taxonomy" id="280332"/>
    <lineage>
        <taxon>Bacteria</taxon>
        <taxon>Pseudomonadati</taxon>
        <taxon>Pseudomonadota</taxon>
        <taxon>Alphaproteobacteria</taxon>
        <taxon>Hyphomicrobiales</taxon>
        <taxon>Nitrobacteraceae</taxon>
        <taxon>Bradyrhizobium</taxon>
    </lineage>
</organism>
<dbReference type="Pfam" id="PF01565">
    <property type="entry name" value="FAD_binding_4"/>
    <property type="match status" value="1"/>
</dbReference>
<dbReference type="STRING" id="280332.CQ12_13020"/>
<dbReference type="Gene3D" id="3.40.462.10">
    <property type="entry name" value="FAD-linked oxidases, C-terminal domain"/>
    <property type="match status" value="1"/>
</dbReference>
<dbReference type="Proteomes" id="UP000050863">
    <property type="component" value="Unassembled WGS sequence"/>
</dbReference>
<dbReference type="InterPro" id="IPR016166">
    <property type="entry name" value="FAD-bd_PCMH"/>
</dbReference>
<dbReference type="PANTHER" id="PTHR13878">
    <property type="entry name" value="GULONOLACTONE OXIDASE"/>
    <property type="match status" value="1"/>
</dbReference>
<dbReference type="InterPro" id="IPR006094">
    <property type="entry name" value="Oxid_FAD_bind_N"/>
</dbReference>
<dbReference type="Gene3D" id="3.30.465.10">
    <property type="match status" value="1"/>
</dbReference>
<comment type="caution">
    <text evidence="7">The sequence shown here is derived from an EMBL/GenBank/DDBJ whole genome shotgun (WGS) entry which is preliminary data.</text>
</comment>
<dbReference type="Gene3D" id="3.30.43.10">
    <property type="entry name" value="Uridine Diphospho-n-acetylenolpyruvylglucosamine Reductase, domain 2"/>
    <property type="match status" value="1"/>
</dbReference>
<gene>
    <name evidence="7" type="ORF">CQ12_13020</name>
</gene>
<feature type="domain" description="FAD-binding PCMH-type" evidence="6">
    <location>
        <begin position="55"/>
        <end position="225"/>
    </location>
</feature>
<dbReference type="SUPFAM" id="SSF56176">
    <property type="entry name" value="FAD-binding/transporter-associated domain-like"/>
    <property type="match status" value="1"/>
</dbReference>
<dbReference type="SUPFAM" id="SSF55103">
    <property type="entry name" value="FAD-linked oxidases, C-terminal domain"/>
    <property type="match status" value="1"/>
</dbReference>
<dbReference type="RefSeq" id="WP_057839572.1">
    <property type="nucleotide sequence ID" value="NZ_LLXZ01000194.1"/>
</dbReference>
<keyword evidence="3" id="KW-0285">Flavoprotein</keyword>
<keyword evidence="4" id="KW-0274">FAD</keyword>
<dbReference type="InterPro" id="IPR036318">
    <property type="entry name" value="FAD-bd_PCMH-like_sf"/>
</dbReference>
<evidence type="ECO:0000313" key="8">
    <source>
        <dbReference type="Proteomes" id="UP000050863"/>
    </source>
</evidence>
<dbReference type="InterPro" id="IPR016170">
    <property type="entry name" value="Cytok_DH_C_sf"/>
</dbReference>
<dbReference type="AlphaFoldDB" id="A0A0R3KTL7"/>
<evidence type="ECO:0000256" key="4">
    <source>
        <dbReference type="ARBA" id="ARBA00022827"/>
    </source>
</evidence>
<sequence>MTSDRREFLGTSLGIAAAVTSHSCGLTAATQANAAEMPSRDGLRTEASGDFGRLIHREPRAVAQPVSSAEVASLLRLAGSEGLKVAARGQGHSIYGRSLSEDGIVIDMNRLKSIRELRADRIVVEAGATWKSVLDATLAQGLTPPVLTNYLGLSVGGTLAVGGIGGASSRHGMQTDNVLELDVVIGDGRELTCSAESNPTAFDAVRAGLGQCGIITRATLRLERAPERVRRFQLFYLGLTELMADQRRVLAEERFDQLQGAILPDGASGWRYQLDGAVYYSGDRPPDDAALLKRLSDSRSAAVITDLTYGEDAAAFAKFEALLRSKGQWSTPKPWLLTFLPGRNAEQIAREILAGLTEADVGPFGRITCYPMQTRACRTPLLRLPDESVVFPFNVIRMPASNDAAAAERMVTQNRALYDRIRRAGGVQYPVGAFTMSHGDWRDHFGSIWPRFSEIKQRLDPANLLTPGYRIFQD</sequence>
<comment type="cofactor">
    <cofactor evidence="1">
        <name>FAD</name>
        <dbReference type="ChEBI" id="CHEBI:57692"/>
    </cofactor>
</comment>
<dbReference type="GO" id="GO:0071949">
    <property type="term" value="F:FAD binding"/>
    <property type="evidence" value="ECO:0007669"/>
    <property type="project" value="InterPro"/>
</dbReference>
<dbReference type="PROSITE" id="PS00862">
    <property type="entry name" value="OX2_COVAL_FAD"/>
    <property type="match status" value="1"/>
</dbReference>
<evidence type="ECO:0000256" key="3">
    <source>
        <dbReference type="ARBA" id="ARBA00022630"/>
    </source>
</evidence>
<dbReference type="EMBL" id="LLXZ01000194">
    <property type="protein sequence ID" value="KRQ96974.1"/>
    <property type="molecule type" value="Genomic_DNA"/>
</dbReference>
<proteinExistence type="inferred from homology"/>
<accession>A0A0R3KTL7</accession>
<keyword evidence="8" id="KW-1185">Reference proteome</keyword>
<protein>
    <submittedName>
        <fullName evidence="7">FAD linked oxidase</fullName>
    </submittedName>
</protein>
<dbReference type="Pfam" id="PF09265">
    <property type="entry name" value="Cytokin-bind"/>
    <property type="match status" value="1"/>
</dbReference>
<dbReference type="PANTHER" id="PTHR13878:SF53">
    <property type="entry name" value="CYTOKININ DEHYDROGENASE 6"/>
    <property type="match status" value="1"/>
</dbReference>
<dbReference type="PROSITE" id="PS51387">
    <property type="entry name" value="FAD_PCMH"/>
    <property type="match status" value="1"/>
</dbReference>
<dbReference type="GO" id="GO:0009690">
    <property type="term" value="P:cytokinin metabolic process"/>
    <property type="evidence" value="ECO:0007669"/>
    <property type="project" value="InterPro"/>
</dbReference>
<dbReference type="InterPro" id="IPR006093">
    <property type="entry name" value="Oxy_OxRdtase_FAD_BS"/>
</dbReference>
<dbReference type="InterPro" id="IPR016167">
    <property type="entry name" value="FAD-bd_PCMH_sub1"/>
</dbReference>